<name>A0AAV9IID6_9RHOD</name>
<dbReference type="SMART" id="SM00184">
    <property type="entry name" value="RING"/>
    <property type="match status" value="1"/>
</dbReference>
<dbReference type="EMBL" id="JANCYU010000049">
    <property type="protein sequence ID" value="KAK4527202.1"/>
    <property type="molecule type" value="Genomic_DNA"/>
</dbReference>
<dbReference type="PROSITE" id="PS50089">
    <property type="entry name" value="ZF_RING_2"/>
    <property type="match status" value="1"/>
</dbReference>
<dbReference type="InterPro" id="IPR013083">
    <property type="entry name" value="Znf_RING/FYVE/PHD"/>
</dbReference>
<protein>
    <recommendedName>
        <fullName evidence="2">RING-type domain-containing protein</fullName>
    </recommendedName>
</protein>
<gene>
    <name evidence="3" type="ORF">GAYE_SCF37G5124</name>
</gene>
<dbReference type="Proteomes" id="UP001300502">
    <property type="component" value="Unassembled WGS sequence"/>
</dbReference>
<accession>A0AAV9IID6</accession>
<keyword evidence="1" id="KW-0862">Zinc</keyword>
<dbReference type="SUPFAM" id="SSF57850">
    <property type="entry name" value="RING/U-box"/>
    <property type="match status" value="1"/>
</dbReference>
<dbReference type="InterPro" id="IPR001841">
    <property type="entry name" value="Znf_RING"/>
</dbReference>
<keyword evidence="1" id="KW-0863">Zinc-finger</keyword>
<evidence type="ECO:0000313" key="4">
    <source>
        <dbReference type="Proteomes" id="UP001300502"/>
    </source>
</evidence>
<dbReference type="AlphaFoldDB" id="A0AAV9IID6"/>
<evidence type="ECO:0000259" key="2">
    <source>
        <dbReference type="PROSITE" id="PS50089"/>
    </source>
</evidence>
<comment type="caution">
    <text evidence="3">The sequence shown here is derived from an EMBL/GenBank/DDBJ whole genome shotgun (WGS) entry which is preliminary data.</text>
</comment>
<reference evidence="3 4" key="1">
    <citation type="submission" date="2022-07" db="EMBL/GenBank/DDBJ databases">
        <title>Genome-wide signatures of adaptation to extreme environments.</title>
        <authorList>
            <person name="Cho C.H."/>
            <person name="Yoon H.S."/>
        </authorList>
    </citation>
    <scope>NUCLEOTIDE SEQUENCE [LARGE SCALE GENOMIC DNA]</scope>
    <source>
        <strain evidence="3 4">108.79 E11</strain>
    </source>
</reference>
<dbReference type="Gene3D" id="3.30.40.10">
    <property type="entry name" value="Zinc/RING finger domain, C3HC4 (zinc finger)"/>
    <property type="match status" value="1"/>
</dbReference>
<keyword evidence="4" id="KW-1185">Reference proteome</keyword>
<dbReference type="GO" id="GO:0008270">
    <property type="term" value="F:zinc ion binding"/>
    <property type="evidence" value="ECO:0007669"/>
    <property type="project" value="UniProtKB-KW"/>
</dbReference>
<organism evidence="3 4">
    <name type="scientific">Galdieria yellowstonensis</name>
    <dbReference type="NCBI Taxonomy" id="3028027"/>
    <lineage>
        <taxon>Eukaryota</taxon>
        <taxon>Rhodophyta</taxon>
        <taxon>Bangiophyceae</taxon>
        <taxon>Galdieriales</taxon>
        <taxon>Galdieriaceae</taxon>
        <taxon>Galdieria</taxon>
    </lineage>
</organism>
<evidence type="ECO:0000313" key="3">
    <source>
        <dbReference type="EMBL" id="KAK4527202.1"/>
    </source>
</evidence>
<keyword evidence="1" id="KW-0479">Metal-binding</keyword>
<feature type="domain" description="RING-type" evidence="2">
    <location>
        <begin position="14"/>
        <end position="51"/>
    </location>
</feature>
<evidence type="ECO:0000256" key="1">
    <source>
        <dbReference type="PROSITE-ProRule" id="PRU00175"/>
    </source>
</evidence>
<dbReference type="Pfam" id="PF13920">
    <property type="entry name" value="zf-C3HC4_3"/>
    <property type="match status" value="1"/>
</dbReference>
<sequence>MERKTSTIIGDEICAVCLDLSATVELHPCYHRVICRKCVCRLDDRKCPICRMEISNVLIRGFEHICSEEWFEDKPNATREANCNDLSQKIQEQCKPQLPGSNDFVTTFVTYNDPKESTEAYSLSFESILKRRRAHEELIKKHAYQVVITGSQGVDTPGLVSELRKLFPLKHDFRTAQRSLWQQAQSLQSNGNEIFTRLLTGGNSVFSVKIDQLVDIFHSTEVYFPNLEVNSIPINLRRLSIWELLYNLRTVMGGSFDVMMLCCDARCKKSFEELLSLDELLRNRYAPGKNRIWVVLHFNERSTDENFLSSDQVSRAFYQIPMNQRPCDLIFMRQKALCNFWHREMMQRMVHHARNYRKLTRLGNAEAGKNSTCCSM</sequence>
<proteinExistence type="predicted"/>